<accession>A0A1M7HRY1</accession>
<dbReference type="GO" id="GO:0016740">
    <property type="term" value="F:transferase activity"/>
    <property type="evidence" value="ECO:0007669"/>
    <property type="project" value="UniProtKB-KW"/>
</dbReference>
<dbReference type="InterPro" id="IPR027417">
    <property type="entry name" value="P-loop_NTPase"/>
</dbReference>
<gene>
    <name evidence="2" type="ORF">SAMN05444398_11380</name>
</gene>
<feature type="transmembrane region" description="Helical" evidence="1">
    <location>
        <begin position="68"/>
        <end position="92"/>
    </location>
</feature>
<protein>
    <submittedName>
        <fullName evidence="2">Sulfotransferase family protein</fullName>
    </submittedName>
</protein>
<dbReference type="Pfam" id="PF13469">
    <property type="entry name" value="Sulfotransfer_3"/>
    <property type="match status" value="1"/>
</dbReference>
<sequence>MIIAGLVLGLVAFITVLRLLEAEGAARHIVSTAQQSIQVITDPDLSDLDKERQVRRASLSLFGSFLKIAGIGAASLGATVLVIWAGAALGFYTVDAVLAVAMDWRFLLGSTVGAVALWILLDRVGGRSPAPTSRDTGEVPYGPMEQALHDFAFASPRRQRRLGAIETRLFRSRIDPEHAARPVFITSLPRAGTTIMLNALAELPEFASATYRHMPFTLAPLLWGRIAPLVQKTAERGERAHRDGIEVSGESPEAFEEMLWLAFWPDHYGKDRIQTWSADQFDPVFADYFRTHMAKVVAAKPGARRYVSKNNANIARLPLLDAICPDATVVIPVRDPRAQVASLMRQHARFLDLHAREPFGRRYMEGVGHFEFGAALRPIDFGTDRPAPAREEIGTDFWLRYWIDAYEHVLATAGGNAVFVDHDALCVAPGDHLPLLAEAIGAEDVREITGLAAKFRAPAPLPELDHASPRLLDRALSLHGVLRQRALAPTVTPLRKETFV</sequence>
<dbReference type="EMBL" id="FRBR01000013">
    <property type="protein sequence ID" value="SHM31321.1"/>
    <property type="molecule type" value="Genomic_DNA"/>
</dbReference>
<evidence type="ECO:0000313" key="3">
    <source>
        <dbReference type="Proteomes" id="UP000183974"/>
    </source>
</evidence>
<feature type="transmembrane region" description="Helical" evidence="1">
    <location>
        <begin position="104"/>
        <end position="121"/>
    </location>
</feature>
<name>A0A1M7HRY1_9RHOB</name>
<dbReference type="AlphaFoldDB" id="A0A1M7HRY1"/>
<reference evidence="2 3" key="1">
    <citation type="submission" date="2016-11" db="EMBL/GenBank/DDBJ databases">
        <authorList>
            <person name="Jaros S."/>
            <person name="Januszkiewicz K."/>
            <person name="Wedrychowicz H."/>
        </authorList>
    </citation>
    <scope>NUCLEOTIDE SEQUENCE [LARGE SCALE GENOMIC DNA]</scope>
    <source>
        <strain evidence="2 3">DSM 29589</strain>
    </source>
</reference>
<dbReference type="STRING" id="337701.SAMN05444398_11380"/>
<proteinExistence type="predicted"/>
<dbReference type="OrthoDB" id="9777890at2"/>
<keyword evidence="2" id="KW-0808">Transferase</keyword>
<organism evidence="2 3">
    <name type="scientific">Roseovarius pacificus</name>
    <dbReference type="NCBI Taxonomy" id="337701"/>
    <lineage>
        <taxon>Bacteria</taxon>
        <taxon>Pseudomonadati</taxon>
        <taxon>Pseudomonadota</taxon>
        <taxon>Alphaproteobacteria</taxon>
        <taxon>Rhodobacterales</taxon>
        <taxon>Roseobacteraceae</taxon>
        <taxon>Roseovarius</taxon>
    </lineage>
</organism>
<dbReference type="RefSeq" id="WP_084729285.1">
    <property type="nucleotide sequence ID" value="NZ_BMLR01000013.1"/>
</dbReference>
<dbReference type="Gene3D" id="3.40.50.300">
    <property type="entry name" value="P-loop containing nucleotide triphosphate hydrolases"/>
    <property type="match status" value="1"/>
</dbReference>
<keyword evidence="3" id="KW-1185">Reference proteome</keyword>
<dbReference type="SUPFAM" id="SSF52540">
    <property type="entry name" value="P-loop containing nucleoside triphosphate hydrolases"/>
    <property type="match status" value="1"/>
</dbReference>
<evidence type="ECO:0000256" key="1">
    <source>
        <dbReference type="SAM" id="Phobius"/>
    </source>
</evidence>
<keyword evidence="1" id="KW-0812">Transmembrane</keyword>
<evidence type="ECO:0000313" key="2">
    <source>
        <dbReference type="EMBL" id="SHM31321.1"/>
    </source>
</evidence>
<keyword evidence="1" id="KW-1133">Transmembrane helix</keyword>
<keyword evidence="1" id="KW-0472">Membrane</keyword>
<dbReference type="Proteomes" id="UP000183974">
    <property type="component" value="Unassembled WGS sequence"/>
</dbReference>